<evidence type="ECO:0000313" key="2">
    <source>
        <dbReference type="Proteomes" id="UP000297245"/>
    </source>
</evidence>
<evidence type="ECO:0000313" key="1">
    <source>
        <dbReference type="EMBL" id="THU76958.1"/>
    </source>
</evidence>
<protein>
    <submittedName>
        <fullName evidence="1">Uncharacterized protein</fullName>
    </submittedName>
</protein>
<dbReference type="AlphaFoldDB" id="A0A4S8KNV7"/>
<dbReference type="EMBL" id="ML180624">
    <property type="protein sequence ID" value="THU76958.1"/>
    <property type="molecule type" value="Genomic_DNA"/>
</dbReference>
<organism evidence="1 2">
    <name type="scientific">Dendrothele bispora (strain CBS 962.96)</name>
    <dbReference type="NCBI Taxonomy" id="1314807"/>
    <lineage>
        <taxon>Eukaryota</taxon>
        <taxon>Fungi</taxon>
        <taxon>Dikarya</taxon>
        <taxon>Basidiomycota</taxon>
        <taxon>Agaricomycotina</taxon>
        <taxon>Agaricomycetes</taxon>
        <taxon>Agaricomycetidae</taxon>
        <taxon>Agaricales</taxon>
        <taxon>Agaricales incertae sedis</taxon>
        <taxon>Dendrothele</taxon>
    </lineage>
</organism>
<gene>
    <name evidence="1" type="ORF">K435DRAFT_115020</name>
</gene>
<name>A0A4S8KNV7_DENBC</name>
<dbReference type="Proteomes" id="UP000297245">
    <property type="component" value="Unassembled WGS sequence"/>
</dbReference>
<accession>A0A4S8KNV7</accession>
<reference evidence="1 2" key="1">
    <citation type="journal article" date="2019" name="Nat. Ecol. Evol.">
        <title>Megaphylogeny resolves global patterns of mushroom evolution.</title>
        <authorList>
            <person name="Varga T."/>
            <person name="Krizsan K."/>
            <person name="Foldi C."/>
            <person name="Dima B."/>
            <person name="Sanchez-Garcia M."/>
            <person name="Sanchez-Ramirez S."/>
            <person name="Szollosi G.J."/>
            <person name="Szarkandi J.G."/>
            <person name="Papp V."/>
            <person name="Albert L."/>
            <person name="Andreopoulos W."/>
            <person name="Angelini C."/>
            <person name="Antonin V."/>
            <person name="Barry K.W."/>
            <person name="Bougher N.L."/>
            <person name="Buchanan P."/>
            <person name="Buyck B."/>
            <person name="Bense V."/>
            <person name="Catcheside P."/>
            <person name="Chovatia M."/>
            <person name="Cooper J."/>
            <person name="Damon W."/>
            <person name="Desjardin D."/>
            <person name="Finy P."/>
            <person name="Geml J."/>
            <person name="Haridas S."/>
            <person name="Hughes K."/>
            <person name="Justo A."/>
            <person name="Karasinski D."/>
            <person name="Kautmanova I."/>
            <person name="Kiss B."/>
            <person name="Kocsube S."/>
            <person name="Kotiranta H."/>
            <person name="LaButti K.M."/>
            <person name="Lechner B.E."/>
            <person name="Liimatainen K."/>
            <person name="Lipzen A."/>
            <person name="Lukacs Z."/>
            <person name="Mihaltcheva S."/>
            <person name="Morgado L.N."/>
            <person name="Niskanen T."/>
            <person name="Noordeloos M.E."/>
            <person name="Ohm R.A."/>
            <person name="Ortiz-Santana B."/>
            <person name="Ovrebo C."/>
            <person name="Racz N."/>
            <person name="Riley R."/>
            <person name="Savchenko A."/>
            <person name="Shiryaev A."/>
            <person name="Soop K."/>
            <person name="Spirin V."/>
            <person name="Szebenyi C."/>
            <person name="Tomsovsky M."/>
            <person name="Tulloss R.E."/>
            <person name="Uehling J."/>
            <person name="Grigoriev I.V."/>
            <person name="Vagvolgyi C."/>
            <person name="Papp T."/>
            <person name="Martin F.M."/>
            <person name="Miettinen O."/>
            <person name="Hibbett D.S."/>
            <person name="Nagy L.G."/>
        </authorList>
    </citation>
    <scope>NUCLEOTIDE SEQUENCE [LARGE SCALE GENOMIC DNA]</scope>
    <source>
        <strain evidence="1 2">CBS 962.96</strain>
    </source>
</reference>
<sequence length="101" mass="11634">MSQNPVHVDITPVSTPQVQIAPYSFAIQKMSRGKNSMLLLAVSGVTQNQRRFLLISMGLWKRVRVLWLSFRFRGSFRDIWCPGLHFSSSAMRIFSFLRSIT</sequence>
<proteinExistence type="predicted"/>
<keyword evidence="2" id="KW-1185">Reference proteome</keyword>